<gene>
    <name evidence="3" type="ORF">GCM10011491_10880</name>
</gene>
<feature type="signal peptide" evidence="1">
    <location>
        <begin position="1"/>
        <end position="19"/>
    </location>
</feature>
<dbReference type="AlphaFoldDB" id="A0A916S596"/>
<dbReference type="PANTHER" id="PTHR30535:SF4">
    <property type="entry name" value="HEMIN-BINDING PERIPLASMIC PROTEIN HMUT"/>
    <property type="match status" value="1"/>
</dbReference>
<evidence type="ECO:0000313" key="4">
    <source>
        <dbReference type="Proteomes" id="UP000646478"/>
    </source>
</evidence>
<keyword evidence="1" id="KW-0732">Signal</keyword>
<dbReference type="CDD" id="cd01149">
    <property type="entry name" value="HutB"/>
    <property type="match status" value="1"/>
</dbReference>
<dbReference type="InterPro" id="IPR002491">
    <property type="entry name" value="ABC_transptr_periplasmic_BD"/>
</dbReference>
<feature type="domain" description="Fe/B12 periplasmic-binding" evidence="2">
    <location>
        <begin position="36"/>
        <end position="291"/>
    </location>
</feature>
<dbReference type="SUPFAM" id="SSF53807">
    <property type="entry name" value="Helical backbone' metal receptor"/>
    <property type="match status" value="1"/>
</dbReference>
<dbReference type="Proteomes" id="UP000646478">
    <property type="component" value="Unassembled WGS sequence"/>
</dbReference>
<dbReference type="InterPro" id="IPR050902">
    <property type="entry name" value="ABC_Transporter_SBP"/>
</dbReference>
<reference evidence="3" key="1">
    <citation type="journal article" date="2014" name="Int. J. Syst. Evol. Microbiol.">
        <title>Complete genome sequence of Corynebacterium casei LMG S-19264T (=DSM 44701T), isolated from a smear-ripened cheese.</title>
        <authorList>
            <consortium name="US DOE Joint Genome Institute (JGI-PGF)"/>
            <person name="Walter F."/>
            <person name="Albersmeier A."/>
            <person name="Kalinowski J."/>
            <person name="Ruckert C."/>
        </authorList>
    </citation>
    <scope>NUCLEOTIDE SEQUENCE</scope>
    <source>
        <strain evidence="3">CGMCC 1.15082</strain>
    </source>
</reference>
<dbReference type="PROSITE" id="PS50983">
    <property type="entry name" value="FE_B12_PBP"/>
    <property type="match status" value="1"/>
</dbReference>
<accession>A0A916S596</accession>
<dbReference type="Pfam" id="PF01497">
    <property type="entry name" value="Peripla_BP_2"/>
    <property type="match status" value="1"/>
</dbReference>
<dbReference type="PANTHER" id="PTHR30535">
    <property type="entry name" value="VITAMIN B12-BINDING PROTEIN"/>
    <property type="match status" value="1"/>
</dbReference>
<evidence type="ECO:0000256" key="1">
    <source>
        <dbReference type="SAM" id="SignalP"/>
    </source>
</evidence>
<organism evidence="3 4">
    <name type="scientific">Brucella endophytica</name>
    <dbReference type="NCBI Taxonomy" id="1963359"/>
    <lineage>
        <taxon>Bacteria</taxon>
        <taxon>Pseudomonadati</taxon>
        <taxon>Pseudomonadota</taxon>
        <taxon>Alphaproteobacteria</taxon>
        <taxon>Hyphomicrobiales</taxon>
        <taxon>Brucellaceae</taxon>
        <taxon>Brucella/Ochrobactrum group</taxon>
        <taxon>Brucella</taxon>
    </lineage>
</organism>
<name>A0A916S596_9HYPH</name>
<protein>
    <submittedName>
        <fullName evidence="3">Hemin ABC transporter substrate-binding protein</fullName>
    </submittedName>
</protein>
<dbReference type="EMBL" id="BMHH01000003">
    <property type="protein sequence ID" value="GGA85142.1"/>
    <property type="molecule type" value="Genomic_DNA"/>
</dbReference>
<sequence>MTKALRRFLAILVIASSSAGVSAQAEEAVTFADSSRIVSVGGALTEIVYALGEEKRLVARDSTSLYPAEAQKLPDVGYMRALSPEGVLSVNPTGILMIEGSGPREALDVLKKASVPLVTVPDRYTREGVIEKIHAVGKALDVEDKADKLAASVDEDLAATEKNASGIKERKRVLFILSMQGDRILAAGKNTAADGIVKLAGGVNAVEGYEGYKQLNDEAVGKAAPDVILMMDRAGNHAASDDQIFSSPAFAGTPAAANQKLIRMDALYLLGFGPRTAKAAHDLSVALYGDAIK</sequence>
<comment type="caution">
    <text evidence="3">The sequence shown here is derived from an EMBL/GenBank/DDBJ whole genome shotgun (WGS) entry which is preliminary data.</text>
</comment>
<evidence type="ECO:0000259" key="2">
    <source>
        <dbReference type="PROSITE" id="PS50983"/>
    </source>
</evidence>
<proteinExistence type="predicted"/>
<keyword evidence="4" id="KW-1185">Reference proteome</keyword>
<dbReference type="RefSeq" id="WP_188822247.1">
    <property type="nucleotide sequence ID" value="NZ_BMHH01000003.1"/>
</dbReference>
<dbReference type="Gene3D" id="3.40.50.1980">
    <property type="entry name" value="Nitrogenase molybdenum iron protein domain"/>
    <property type="match status" value="2"/>
</dbReference>
<reference evidence="3" key="2">
    <citation type="submission" date="2020-09" db="EMBL/GenBank/DDBJ databases">
        <authorList>
            <person name="Sun Q."/>
            <person name="Zhou Y."/>
        </authorList>
    </citation>
    <scope>NUCLEOTIDE SEQUENCE</scope>
    <source>
        <strain evidence="3">CGMCC 1.15082</strain>
    </source>
</reference>
<evidence type="ECO:0000313" key="3">
    <source>
        <dbReference type="EMBL" id="GGA85142.1"/>
    </source>
</evidence>
<feature type="chain" id="PRO_5037872877" evidence="1">
    <location>
        <begin position="20"/>
        <end position="293"/>
    </location>
</feature>